<dbReference type="PANTHER" id="PTHR21225">
    <property type="entry name" value="PHOSPHO-2-DEHYDRO-3-DEOXYHEPTONATE ALDOLASE DAHP SYNTHETASE"/>
    <property type="match status" value="1"/>
</dbReference>
<evidence type="ECO:0000256" key="7">
    <source>
        <dbReference type="ARBA" id="ARBA00023141"/>
    </source>
</evidence>
<evidence type="ECO:0000256" key="5">
    <source>
        <dbReference type="ARBA" id="ARBA00022605"/>
    </source>
</evidence>
<keyword evidence="14" id="KW-1185">Reference proteome</keyword>
<dbReference type="EC" id="2.5.1.54" evidence="4"/>
<organism evidence="13 14">
    <name type="scientific">Pachysolen tannophilus NRRL Y-2460</name>
    <dbReference type="NCBI Taxonomy" id="669874"/>
    <lineage>
        <taxon>Eukaryota</taxon>
        <taxon>Fungi</taxon>
        <taxon>Dikarya</taxon>
        <taxon>Ascomycota</taxon>
        <taxon>Saccharomycotina</taxon>
        <taxon>Pichiomycetes</taxon>
        <taxon>Pachysolenaceae</taxon>
        <taxon>Pachysolen</taxon>
    </lineage>
</organism>
<dbReference type="GO" id="GO:0005737">
    <property type="term" value="C:cytoplasm"/>
    <property type="evidence" value="ECO:0007669"/>
    <property type="project" value="TreeGrafter"/>
</dbReference>
<dbReference type="Pfam" id="PF00793">
    <property type="entry name" value="DAHP_synth_1"/>
    <property type="match status" value="1"/>
</dbReference>
<comment type="catalytic activity">
    <reaction evidence="11">
        <text>D-erythrose 4-phosphate + phosphoenolpyruvate + H2O = 7-phospho-2-dehydro-3-deoxy-D-arabino-heptonate + phosphate</text>
        <dbReference type="Rhea" id="RHEA:14717"/>
        <dbReference type="ChEBI" id="CHEBI:15377"/>
        <dbReference type="ChEBI" id="CHEBI:16897"/>
        <dbReference type="ChEBI" id="CHEBI:43474"/>
        <dbReference type="ChEBI" id="CHEBI:58394"/>
        <dbReference type="ChEBI" id="CHEBI:58702"/>
        <dbReference type="EC" id="2.5.1.54"/>
    </reaction>
</comment>
<dbReference type="OrthoDB" id="4020666at2759"/>
<comment type="similarity">
    <text evidence="3">Belongs to the class-I DAHP synthase family.</text>
</comment>
<dbReference type="EMBL" id="KV454012">
    <property type="protein sequence ID" value="ODV96631.1"/>
    <property type="molecule type" value="Genomic_DNA"/>
</dbReference>
<evidence type="ECO:0000256" key="2">
    <source>
        <dbReference type="ARBA" id="ARBA00004688"/>
    </source>
</evidence>
<accession>A0A1E4TY39</accession>
<proteinExistence type="inferred from homology"/>
<keyword evidence="7" id="KW-0057">Aromatic amino acid biosynthesis</keyword>
<evidence type="ECO:0000256" key="11">
    <source>
        <dbReference type="ARBA" id="ARBA00047508"/>
    </source>
</evidence>
<name>A0A1E4TY39_PACTA</name>
<dbReference type="InterPro" id="IPR006219">
    <property type="entry name" value="DAHP_synth_1"/>
</dbReference>
<reference evidence="14" key="1">
    <citation type="submission" date="2016-05" db="EMBL/GenBank/DDBJ databases">
        <title>Comparative genomics of biotechnologically important yeasts.</title>
        <authorList>
            <consortium name="DOE Joint Genome Institute"/>
            <person name="Riley R."/>
            <person name="Haridas S."/>
            <person name="Wolfe K.H."/>
            <person name="Lopes M.R."/>
            <person name="Hittinger C.T."/>
            <person name="Goker M."/>
            <person name="Salamov A."/>
            <person name="Wisecaver J."/>
            <person name="Long T.M."/>
            <person name="Aerts A.L."/>
            <person name="Barry K."/>
            <person name="Choi C."/>
            <person name="Clum A."/>
            <person name="Coughlan A.Y."/>
            <person name="Deshpande S."/>
            <person name="Douglass A.P."/>
            <person name="Hanson S.J."/>
            <person name="Klenk H.-P."/>
            <person name="Labutti K."/>
            <person name="Lapidus A."/>
            <person name="Lindquist E."/>
            <person name="Lipzen A."/>
            <person name="Meier-Kolthoff J.P."/>
            <person name="Ohm R.A."/>
            <person name="Otillar R.P."/>
            <person name="Pangilinan J."/>
            <person name="Peng Y."/>
            <person name="Rokas A."/>
            <person name="Rosa C.A."/>
            <person name="Scheuner C."/>
            <person name="Sibirny A.A."/>
            <person name="Slot J.C."/>
            <person name="Stielow J.B."/>
            <person name="Sun H."/>
            <person name="Kurtzman C.P."/>
            <person name="Blackwell M."/>
            <person name="Grigoriev I.V."/>
            <person name="Jeffries T.W."/>
        </authorList>
    </citation>
    <scope>NUCLEOTIDE SEQUENCE [LARGE SCALE GENOMIC DNA]</scope>
    <source>
        <strain evidence="14">NRRL Y-2460</strain>
    </source>
</reference>
<comment type="pathway">
    <text evidence="2">Metabolic intermediate biosynthesis; chorismate biosynthesis; chorismate from D-erythrose 4-phosphate and phosphoenolpyruvate: step 1/7.</text>
</comment>
<evidence type="ECO:0000313" key="14">
    <source>
        <dbReference type="Proteomes" id="UP000094236"/>
    </source>
</evidence>
<gene>
    <name evidence="13" type="ORF">PACTADRAFT_79087</name>
</gene>
<dbReference type="SUPFAM" id="SSF51569">
    <property type="entry name" value="Aldolase"/>
    <property type="match status" value="1"/>
</dbReference>
<evidence type="ECO:0000256" key="10">
    <source>
        <dbReference type="ARBA" id="ARBA00032193"/>
    </source>
</evidence>
<protein>
    <recommendedName>
        <fullName evidence="4">3-deoxy-7-phosphoheptulonate synthase</fullName>
        <ecNumber evidence="4">2.5.1.54</ecNumber>
    </recommendedName>
    <alternativeName>
        <fullName evidence="10">3-deoxy-D-arabino-heptulosonate 7-phosphate synthase</fullName>
    </alternativeName>
    <alternativeName>
        <fullName evidence="9">DAHP synthase</fullName>
    </alternativeName>
    <alternativeName>
        <fullName evidence="8">Phospho-2-keto-3-deoxyheptonate aldolase</fullName>
    </alternativeName>
</protein>
<dbReference type="InterPro" id="IPR013785">
    <property type="entry name" value="Aldolase_TIM"/>
</dbReference>
<evidence type="ECO:0000256" key="6">
    <source>
        <dbReference type="ARBA" id="ARBA00022679"/>
    </source>
</evidence>
<evidence type="ECO:0000256" key="9">
    <source>
        <dbReference type="ARBA" id="ARBA00031349"/>
    </source>
</evidence>
<feature type="domain" description="DAHP synthetase I/KDSA" evidence="12">
    <location>
        <begin position="90"/>
        <end position="327"/>
    </location>
</feature>
<comment type="function">
    <text evidence="1">Stereospecific condensation of phosphoenolpyruvate (PEP) and D-erythrose-4-phosphate (E4P) giving rise to 3-deoxy-D-arabino-heptulosonate-7-phosphate (DAHP).</text>
</comment>
<evidence type="ECO:0000313" key="13">
    <source>
        <dbReference type="EMBL" id="ODV96631.1"/>
    </source>
</evidence>
<dbReference type="STRING" id="669874.A0A1E4TY39"/>
<keyword evidence="5" id="KW-0028">Amino-acid biosynthesis</keyword>
<dbReference type="PANTHER" id="PTHR21225:SF12">
    <property type="entry name" value="PHOSPHO-2-DEHYDRO-3-DEOXYHEPTONATE ALDOLASE, TYROSINE-INHIBITED"/>
    <property type="match status" value="1"/>
</dbReference>
<dbReference type="InterPro" id="IPR006218">
    <property type="entry name" value="DAHP1/KDSA"/>
</dbReference>
<dbReference type="AlphaFoldDB" id="A0A1E4TY39"/>
<evidence type="ECO:0000256" key="4">
    <source>
        <dbReference type="ARBA" id="ARBA00012694"/>
    </source>
</evidence>
<sequence length="508" mass="56763">MTIAPAGNEIKTADKFPTAWDYGTTSERGQIPIVQPEVLQSFLFPISEILQEKIIFYRTAINNILDKDEKRSRIEMSRNEMTQNNSSSNSNPNPMLVITGPKYITNPIQAKNCAQWISIISGKRSFDVSKNEIQQSEAYDGTISQKEVDCIKEIYTNNESIDTKDLLISMRTNLNKYNLDYNNMSDYDDNNNNNNNNQGQPLITFEIENGIPICRALLCELAQYCPLVGELSDTLTPQYLSDLFCLGIVESSLTESQLHRELASGVSYPVGFHTEVSDDSFSFKVDSALDAIFSSSFPHHFLSITKLGTVSIVGTSGNSDTFVILSLSNVFKEGDNGGVEKDILNVEQLFYKITTKLEQLDKDSTIVPRIMIDIGKLSNSNFDCKYNLLTKIIKDNRISMHLLGVMIDSGENYLMDGYSLIQTGLKTSNATITNPLGINFDFNNLRDKMNNFITTNANSNANNNTNANANGKINGNSSLNTHESFTNANRMIHKLAELSRYRSCGEKK</sequence>
<evidence type="ECO:0000259" key="12">
    <source>
        <dbReference type="Pfam" id="PF00793"/>
    </source>
</evidence>
<dbReference type="Gene3D" id="3.20.20.70">
    <property type="entry name" value="Aldolase class I"/>
    <property type="match status" value="1"/>
</dbReference>
<evidence type="ECO:0000256" key="3">
    <source>
        <dbReference type="ARBA" id="ARBA00007985"/>
    </source>
</evidence>
<evidence type="ECO:0000256" key="1">
    <source>
        <dbReference type="ARBA" id="ARBA00003726"/>
    </source>
</evidence>
<dbReference type="Proteomes" id="UP000094236">
    <property type="component" value="Unassembled WGS sequence"/>
</dbReference>
<dbReference type="GO" id="GO:0003849">
    <property type="term" value="F:3-deoxy-7-phosphoheptulonate synthase activity"/>
    <property type="evidence" value="ECO:0007669"/>
    <property type="project" value="UniProtKB-EC"/>
</dbReference>
<evidence type="ECO:0000256" key="8">
    <source>
        <dbReference type="ARBA" id="ARBA00031111"/>
    </source>
</evidence>
<keyword evidence="6" id="KW-0808">Transferase</keyword>
<dbReference type="GO" id="GO:0008652">
    <property type="term" value="P:amino acid biosynthetic process"/>
    <property type="evidence" value="ECO:0007669"/>
    <property type="project" value="UniProtKB-KW"/>
</dbReference>
<dbReference type="GO" id="GO:0009073">
    <property type="term" value="P:aromatic amino acid family biosynthetic process"/>
    <property type="evidence" value="ECO:0007669"/>
    <property type="project" value="UniProtKB-KW"/>
</dbReference>